<dbReference type="InterPro" id="IPR013449">
    <property type="entry name" value="Rhamnulokinase"/>
</dbReference>
<dbReference type="GO" id="GO:0004370">
    <property type="term" value="F:glycerol kinase activity"/>
    <property type="evidence" value="ECO:0007669"/>
    <property type="project" value="TreeGrafter"/>
</dbReference>
<keyword evidence="4 11" id="KW-0418">Kinase</keyword>
<dbReference type="SUPFAM" id="SSF53067">
    <property type="entry name" value="Actin-like ATPase domain"/>
    <property type="match status" value="2"/>
</dbReference>
<organism evidence="11 12">
    <name type="scientific">Paenibacillus anaericanus</name>
    <dbReference type="NCBI Taxonomy" id="170367"/>
    <lineage>
        <taxon>Bacteria</taxon>
        <taxon>Bacillati</taxon>
        <taxon>Bacillota</taxon>
        <taxon>Bacilli</taxon>
        <taxon>Bacillales</taxon>
        <taxon>Paenibacillaceae</taxon>
        <taxon>Paenibacillus</taxon>
    </lineage>
</organism>
<accession>A0A3S1DKW9</accession>
<comment type="caution">
    <text evidence="11">The sequence shown here is derived from an EMBL/GenBank/DDBJ whole genome shotgun (WGS) entry which is preliminary data.</text>
</comment>
<evidence type="ECO:0000256" key="8">
    <source>
        <dbReference type="NCBIfam" id="TIGR02627"/>
    </source>
</evidence>
<dbReference type="PANTHER" id="PTHR10196:SF93">
    <property type="entry name" value="L-RHAMNULOKINASE"/>
    <property type="match status" value="1"/>
</dbReference>
<evidence type="ECO:0000256" key="3">
    <source>
        <dbReference type="ARBA" id="ARBA00022741"/>
    </source>
</evidence>
<evidence type="ECO:0000313" key="12">
    <source>
        <dbReference type="Proteomes" id="UP000279446"/>
    </source>
</evidence>
<dbReference type="OrthoDB" id="9761504at2"/>
<name>A0A3S1DKW9_9BACL</name>
<protein>
    <recommendedName>
        <fullName evidence="8">Rhamnulokinase</fullName>
        <ecNumber evidence="8">2.7.1.5</ecNumber>
    </recommendedName>
</protein>
<feature type="domain" description="Carbohydrate kinase FGGY N-terminal" evidence="9">
    <location>
        <begin position="6"/>
        <end position="243"/>
    </location>
</feature>
<dbReference type="Gene3D" id="3.30.420.40">
    <property type="match status" value="2"/>
</dbReference>
<evidence type="ECO:0000256" key="4">
    <source>
        <dbReference type="ARBA" id="ARBA00022777"/>
    </source>
</evidence>
<feature type="domain" description="Carbohydrate kinase FGGY C-terminal" evidence="10">
    <location>
        <begin position="253"/>
        <end position="440"/>
    </location>
</feature>
<dbReference type="InterPro" id="IPR043129">
    <property type="entry name" value="ATPase_NBD"/>
</dbReference>
<dbReference type="EC" id="2.7.1.5" evidence="8"/>
<dbReference type="InterPro" id="IPR000577">
    <property type="entry name" value="Carb_kinase_FGGY"/>
</dbReference>
<dbReference type="PANTHER" id="PTHR10196">
    <property type="entry name" value="SUGAR KINASE"/>
    <property type="match status" value="1"/>
</dbReference>
<dbReference type="GO" id="GO:0006071">
    <property type="term" value="P:glycerol metabolic process"/>
    <property type="evidence" value="ECO:0007669"/>
    <property type="project" value="TreeGrafter"/>
</dbReference>
<keyword evidence="12" id="KW-1185">Reference proteome</keyword>
<dbReference type="Proteomes" id="UP000279446">
    <property type="component" value="Unassembled WGS sequence"/>
</dbReference>
<sequence length="485" mass="54978">MPSNHIAVDIGASSGRLVLGKLEDGKISLEEIHRFSNGFTERNGSCFWDIDYLFDQIITGLQKAKTYGVQKCSLGIDTWAVDYVLIDKNGEKIQEVYSYRDNRTENVMEKVAAHISPEEVYKKTGIQQLTFNTLYQFYVHDQRELEKADKILMVPDYLYYRLSGRLINEVTNASTTQLLNLHTRDYDTDLLKLLHLKREQFAELTEPGEVLGFVREAIVQQYDLPECLLICAATHDTASSVLGVPVQEGRSSAYISSGTWSLLGVELNHPINNHHARTANYTNEWGAFGTYRFLKNVMGMWLIQEVRRLENDRYSFAELAELAANEEGFRSLIPCNHTRFLNPHNMIEEMRRSCQESGQHVPATIGQVARCIFDSLALSYYSYLNELEELTGTPVDVVQIVGGGSNNELLCQLTADVTGREVLAGPTESTALGNIAVQLIRTRDISGIHEVRKIIGNSFEIKSYLPREVLNFSELTNRWNLVSRF</sequence>
<keyword evidence="5" id="KW-0067">ATP-binding</keyword>
<dbReference type="Pfam" id="PF00370">
    <property type="entry name" value="FGGY_N"/>
    <property type="match status" value="1"/>
</dbReference>
<dbReference type="GO" id="GO:0005524">
    <property type="term" value="F:ATP binding"/>
    <property type="evidence" value="ECO:0007669"/>
    <property type="project" value="UniProtKB-KW"/>
</dbReference>
<dbReference type="RefSeq" id="WP_127191893.1">
    <property type="nucleotide sequence ID" value="NZ_RZNY01000006.1"/>
</dbReference>
<dbReference type="Pfam" id="PF02782">
    <property type="entry name" value="FGGY_C"/>
    <property type="match status" value="1"/>
</dbReference>
<dbReference type="AlphaFoldDB" id="A0A3S1DKW9"/>
<keyword evidence="2 11" id="KW-0808">Transferase</keyword>
<keyword evidence="7" id="KW-0684">Rhamnose metabolism</keyword>
<dbReference type="EMBL" id="RZNY01000006">
    <property type="protein sequence ID" value="RUT47008.1"/>
    <property type="molecule type" value="Genomic_DNA"/>
</dbReference>
<dbReference type="InterPro" id="IPR018484">
    <property type="entry name" value="FGGY_N"/>
</dbReference>
<keyword evidence="6" id="KW-1015">Disulfide bond</keyword>
<evidence type="ECO:0000256" key="5">
    <source>
        <dbReference type="ARBA" id="ARBA00022840"/>
    </source>
</evidence>
<dbReference type="NCBIfam" id="TIGR02627">
    <property type="entry name" value="rhamnulo_kin"/>
    <property type="match status" value="1"/>
</dbReference>
<evidence type="ECO:0000259" key="9">
    <source>
        <dbReference type="Pfam" id="PF00370"/>
    </source>
</evidence>
<reference evidence="11 12" key="1">
    <citation type="submission" date="2018-12" db="EMBL/GenBank/DDBJ databases">
        <authorList>
            <person name="Sun L."/>
            <person name="Chen Z."/>
        </authorList>
    </citation>
    <scope>NUCLEOTIDE SEQUENCE [LARGE SCALE GENOMIC DNA]</scope>
    <source>
        <strain evidence="11 12">DSM 15890</strain>
    </source>
</reference>
<dbReference type="GO" id="GO:0005829">
    <property type="term" value="C:cytosol"/>
    <property type="evidence" value="ECO:0007669"/>
    <property type="project" value="TreeGrafter"/>
</dbReference>
<evidence type="ECO:0000256" key="6">
    <source>
        <dbReference type="ARBA" id="ARBA00023157"/>
    </source>
</evidence>
<proteinExistence type="inferred from homology"/>
<dbReference type="PIRSF" id="PIRSF000538">
    <property type="entry name" value="GlpK"/>
    <property type="match status" value="1"/>
</dbReference>
<evidence type="ECO:0000259" key="10">
    <source>
        <dbReference type="Pfam" id="PF02782"/>
    </source>
</evidence>
<dbReference type="GO" id="GO:0008993">
    <property type="term" value="F:rhamnulokinase activity"/>
    <property type="evidence" value="ECO:0007669"/>
    <property type="project" value="UniProtKB-UniRule"/>
</dbReference>
<comment type="similarity">
    <text evidence="1">Belongs to the FGGY kinase family.</text>
</comment>
<gene>
    <name evidence="11" type="primary">rhaB</name>
    <name evidence="11" type="ORF">EJP82_09935</name>
</gene>
<dbReference type="CDD" id="cd07771">
    <property type="entry name" value="ASKHA_NBD_FGGY_RhaB-like"/>
    <property type="match status" value="1"/>
</dbReference>
<evidence type="ECO:0000313" key="11">
    <source>
        <dbReference type="EMBL" id="RUT47008.1"/>
    </source>
</evidence>
<evidence type="ECO:0000256" key="2">
    <source>
        <dbReference type="ARBA" id="ARBA00022679"/>
    </source>
</evidence>
<evidence type="ECO:0000256" key="7">
    <source>
        <dbReference type="ARBA" id="ARBA00023308"/>
    </source>
</evidence>
<dbReference type="InterPro" id="IPR018485">
    <property type="entry name" value="FGGY_C"/>
</dbReference>
<dbReference type="GO" id="GO:0019301">
    <property type="term" value="P:rhamnose catabolic process"/>
    <property type="evidence" value="ECO:0007669"/>
    <property type="project" value="UniProtKB-UniRule"/>
</dbReference>
<keyword evidence="3" id="KW-0547">Nucleotide-binding</keyword>
<evidence type="ECO:0000256" key="1">
    <source>
        <dbReference type="ARBA" id="ARBA00009156"/>
    </source>
</evidence>